<proteinExistence type="predicted"/>
<dbReference type="EC" id="1.3.1.124" evidence="3"/>
<gene>
    <name evidence="6" type="ORF">GJ744_008825</name>
</gene>
<evidence type="ECO:0000256" key="5">
    <source>
        <dbReference type="ARBA" id="ARBA00048340"/>
    </source>
</evidence>
<dbReference type="Gene3D" id="3.40.50.720">
    <property type="entry name" value="NAD(P)-binding Rossmann-like Domain"/>
    <property type="match status" value="1"/>
</dbReference>
<dbReference type="InterPro" id="IPR045017">
    <property type="entry name" value="DECR2-like"/>
</dbReference>
<protein>
    <recommendedName>
        <fullName evidence="3">2,4-dienoyl-CoA reductase [(3E)-enoyl-CoA-producing]</fullName>
        <ecNumber evidence="3">1.3.1.124</ecNumber>
    </recommendedName>
</protein>
<dbReference type="OrthoDB" id="2136131at2759"/>
<dbReference type="CDD" id="cd05369">
    <property type="entry name" value="TER_DECR_SDR_a"/>
    <property type="match status" value="1"/>
</dbReference>
<comment type="catalytic activity">
    <reaction evidence="4">
        <text>a (2E,4E)-dienoyl-CoA + NADPH + H(+) = a 4,5-saturated-(3E)-enoyl-CoA + NADP(+)</text>
        <dbReference type="Rhea" id="RHEA:45912"/>
        <dbReference type="ChEBI" id="CHEBI:15378"/>
        <dbReference type="ChEBI" id="CHEBI:57783"/>
        <dbReference type="ChEBI" id="CHEBI:58349"/>
        <dbReference type="ChEBI" id="CHEBI:85101"/>
        <dbReference type="ChEBI" id="CHEBI:85493"/>
        <dbReference type="EC" id="1.3.1.124"/>
    </reaction>
</comment>
<evidence type="ECO:0000256" key="4">
    <source>
        <dbReference type="ARBA" id="ARBA00048009"/>
    </source>
</evidence>
<dbReference type="AlphaFoldDB" id="A0A8H7AV15"/>
<dbReference type="SUPFAM" id="SSF51735">
    <property type="entry name" value="NAD(P)-binding Rossmann-fold domains"/>
    <property type="match status" value="1"/>
</dbReference>
<sequence length="310" mass="32432">MALERSDYLSDVWREGIFNDKVVFCTGGNGTICSAQVRAMVHLGANACIVGRNVDKTESMAKSLMTARQGSEVLGIGSVDVRNAESLNQAVERCVKELGGIDFCIVGAAGNFLSPLSQLSANAFKSVIDIDVLGSYNTVKAVLPHLVKSASTSTSGPGGGRLVFVSATIHYTGAPLQTHAVVAKAGVDALSANVAIEYGPRGLTSNVIAPGPIAGTEGMERLGRSEDREANMKRIPAGRWGTVKEVADATVWLFSDAANFVNGSVVVVDGGAWRTNRMATGGKGMEYPDFLLGGGRVEGVKGLKKEKAKL</sequence>
<dbReference type="Pfam" id="PF13561">
    <property type="entry name" value="adh_short_C2"/>
    <property type="match status" value="1"/>
</dbReference>
<accession>A0A8H7AV15</accession>
<dbReference type="GO" id="GO:0005777">
    <property type="term" value="C:peroxisome"/>
    <property type="evidence" value="ECO:0007669"/>
    <property type="project" value="TreeGrafter"/>
</dbReference>
<dbReference type="Proteomes" id="UP000606974">
    <property type="component" value="Unassembled WGS sequence"/>
</dbReference>
<keyword evidence="2" id="KW-0560">Oxidoreductase</keyword>
<evidence type="ECO:0000313" key="6">
    <source>
        <dbReference type="EMBL" id="KAF7513531.1"/>
    </source>
</evidence>
<evidence type="ECO:0000256" key="1">
    <source>
        <dbReference type="ARBA" id="ARBA00022857"/>
    </source>
</evidence>
<organism evidence="6 7">
    <name type="scientific">Endocarpon pusillum</name>
    <dbReference type="NCBI Taxonomy" id="364733"/>
    <lineage>
        <taxon>Eukaryota</taxon>
        <taxon>Fungi</taxon>
        <taxon>Dikarya</taxon>
        <taxon>Ascomycota</taxon>
        <taxon>Pezizomycotina</taxon>
        <taxon>Eurotiomycetes</taxon>
        <taxon>Chaetothyriomycetidae</taxon>
        <taxon>Verrucariales</taxon>
        <taxon>Verrucariaceae</taxon>
        <taxon>Endocarpon</taxon>
    </lineage>
</organism>
<dbReference type="GO" id="GO:0009062">
    <property type="term" value="P:fatty acid catabolic process"/>
    <property type="evidence" value="ECO:0007669"/>
    <property type="project" value="InterPro"/>
</dbReference>
<dbReference type="GO" id="GO:0008670">
    <property type="term" value="F:2,4-dienoyl-CoA reductase (NADPH) activity"/>
    <property type="evidence" value="ECO:0007669"/>
    <property type="project" value="InterPro"/>
</dbReference>
<keyword evidence="1" id="KW-0521">NADP</keyword>
<name>A0A8H7AV15_9EURO</name>
<dbReference type="InterPro" id="IPR036291">
    <property type="entry name" value="NAD(P)-bd_dom_sf"/>
</dbReference>
<dbReference type="PRINTS" id="PR00081">
    <property type="entry name" value="GDHRDH"/>
</dbReference>
<evidence type="ECO:0000256" key="3">
    <source>
        <dbReference type="ARBA" id="ARBA00026117"/>
    </source>
</evidence>
<comment type="caution">
    <text evidence="6">The sequence shown here is derived from an EMBL/GenBank/DDBJ whole genome shotgun (WGS) entry which is preliminary data.</text>
</comment>
<evidence type="ECO:0000313" key="7">
    <source>
        <dbReference type="Proteomes" id="UP000606974"/>
    </source>
</evidence>
<evidence type="ECO:0000256" key="2">
    <source>
        <dbReference type="ARBA" id="ARBA00023002"/>
    </source>
</evidence>
<dbReference type="PANTHER" id="PTHR43296">
    <property type="entry name" value="PEROXISOMAL 2,4-DIENOYL-COA REDUCTASE"/>
    <property type="match status" value="1"/>
</dbReference>
<dbReference type="PANTHER" id="PTHR43296:SF2">
    <property type="entry name" value="PEROXISOMAL 2,4-DIENOYL-COA REDUCTASE [(3E)-ENOYL-COA-PRODUCING]"/>
    <property type="match status" value="1"/>
</dbReference>
<keyword evidence="7" id="KW-1185">Reference proteome</keyword>
<reference evidence="6" key="1">
    <citation type="submission" date="2020-02" db="EMBL/GenBank/DDBJ databases">
        <authorList>
            <person name="Palmer J.M."/>
        </authorList>
    </citation>
    <scope>NUCLEOTIDE SEQUENCE</scope>
    <source>
        <strain evidence="6">EPUS1.4</strain>
        <tissue evidence="6">Thallus</tissue>
    </source>
</reference>
<dbReference type="InterPro" id="IPR002347">
    <property type="entry name" value="SDR_fam"/>
</dbReference>
<comment type="catalytic activity">
    <reaction evidence="5">
        <text>a (2E,4Z)-dienoyl-CoA + NADPH + H(+) = a 4,5-saturated-(3E)-enoyl-CoA + NADP(+)</text>
        <dbReference type="Rhea" id="RHEA:61892"/>
        <dbReference type="ChEBI" id="CHEBI:15378"/>
        <dbReference type="ChEBI" id="CHEBI:57783"/>
        <dbReference type="ChEBI" id="CHEBI:58349"/>
        <dbReference type="ChEBI" id="CHEBI:85099"/>
        <dbReference type="ChEBI" id="CHEBI:85493"/>
        <dbReference type="EC" id="1.3.1.124"/>
    </reaction>
</comment>
<dbReference type="EMBL" id="JAACFV010000005">
    <property type="protein sequence ID" value="KAF7513531.1"/>
    <property type="molecule type" value="Genomic_DNA"/>
</dbReference>